<feature type="domain" description="AMP-dependent synthetase/ligase" evidence="3">
    <location>
        <begin position="99"/>
        <end position="321"/>
    </location>
</feature>
<dbReference type="Gene3D" id="3.30.300.30">
    <property type="match status" value="1"/>
</dbReference>
<evidence type="ECO:0000313" key="6">
    <source>
        <dbReference type="Proteomes" id="UP000177215"/>
    </source>
</evidence>
<feature type="domain" description="AMP-binding enzyme C-terminal" evidence="4">
    <location>
        <begin position="372"/>
        <end position="454"/>
    </location>
</feature>
<dbReference type="Pfam" id="PF00501">
    <property type="entry name" value="AMP-binding"/>
    <property type="match status" value="1"/>
</dbReference>
<comment type="similarity">
    <text evidence="1">Belongs to the ATP-dependent AMP-binding enzyme family.</text>
</comment>
<evidence type="ECO:0000256" key="1">
    <source>
        <dbReference type="ARBA" id="ARBA00006432"/>
    </source>
</evidence>
<dbReference type="Proteomes" id="UP000177215">
    <property type="component" value="Unassembled WGS sequence"/>
</dbReference>
<dbReference type="InterPro" id="IPR045851">
    <property type="entry name" value="AMP-bd_C_sf"/>
</dbReference>
<evidence type="ECO:0000256" key="2">
    <source>
        <dbReference type="ARBA" id="ARBA00022598"/>
    </source>
</evidence>
<accession>A0A1F6EWG4</accession>
<dbReference type="EMBL" id="MFMC01000002">
    <property type="protein sequence ID" value="OGG77940.1"/>
    <property type="molecule type" value="Genomic_DNA"/>
</dbReference>
<dbReference type="AlphaFoldDB" id="A0A1F6EWG4"/>
<dbReference type="PANTHER" id="PTHR43201">
    <property type="entry name" value="ACYL-COA SYNTHETASE"/>
    <property type="match status" value="1"/>
</dbReference>
<protein>
    <recommendedName>
        <fullName evidence="7">AMP-dependent synthetase/ligase domain-containing protein</fullName>
    </recommendedName>
</protein>
<evidence type="ECO:0000313" key="5">
    <source>
        <dbReference type="EMBL" id="OGG77940.1"/>
    </source>
</evidence>
<comment type="caution">
    <text evidence="5">The sequence shown here is derived from an EMBL/GenBank/DDBJ whole genome shotgun (WGS) entry which is preliminary data.</text>
</comment>
<gene>
    <name evidence="5" type="ORF">A3B35_02160</name>
</gene>
<dbReference type="GO" id="GO:0006631">
    <property type="term" value="P:fatty acid metabolic process"/>
    <property type="evidence" value="ECO:0007669"/>
    <property type="project" value="TreeGrafter"/>
</dbReference>
<evidence type="ECO:0000259" key="4">
    <source>
        <dbReference type="Pfam" id="PF13193"/>
    </source>
</evidence>
<reference evidence="5 6" key="1">
    <citation type="journal article" date="2016" name="Nat. Commun.">
        <title>Thousands of microbial genomes shed light on interconnected biogeochemical processes in an aquifer system.</title>
        <authorList>
            <person name="Anantharaman K."/>
            <person name="Brown C.T."/>
            <person name="Hug L.A."/>
            <person name="Sharon I."/>
            <person name="Castelle C.J."/>
            <person name="Probst A.J."/>
            <person name="Thomas B.C."/>
            <person name="Singh A."/>
            <person name="Wilkins M.J."/>
            <person name="Karaoz U."/>
            <person name="Brodie E.L."/>
            <person name="Williams K.H."/>
            <person name="Hubbard S.S."/>
            <person name="Banfield J.F."/>
        </authorList>
    </citation>
    <scope>NUCLEOTIDE SEQUENCE [LARGE SCALE GENOMIC DNA]</scope>
</reference>
<sequence>MNPLYKHISTLAREDGKRPVLIECDESGVIVREISRKESLQQIDAKIAGLRGGKEPLLIEGESRAEFLITCWAAWCAGRTVVPLDGKRDTAETREYKARAASTADGEALILFTSGTTARPKGARLTLDNLLVNARDIAAWLRMVPEDRFLVQLPLHHINSTTFCLAALLAGGSIALPPRYSASHFWEIAAATEATITSLVQTIVFDQLIRTAEFEAVKSSLKLTRIQIGSAPVVASAVQEFMRAFSIPLYQGYGQTETALRVTGVPMDLPADVYETMVAENSIGAPMPWAEVEIADAKGNVLGEGGEGELVVRGPAVMRGYVGNEEAFRDGWFLTGDIGYWKRIEGRRFFFLKGRSKEIIIKGGVNISPVAIENALKNVSKDVEQAYVVGVEDVRYGEEVGAVLVWKDGVEPQSAMHKLKLKLLAGTSHLSAYETPQYLAALRAEDLPATSTGKVQRTVLRTLLEGKFEPLHEMLHGNEFRFTAIPPQSPLAGASHALHNHCWQPLTKTAAEYKKYLGEYVTLGAVDKNGTLAGQISFSYKNDKITCVSICSAAYKPKSAPGVAEIPDTETVKKYLLGGLDPVMNFHSKLGAELVEVTPGGRPEDKSSLGYTMLLHYPPIIKGVTFYGPVSNQLIQAVRILAHDVGAEVYAISRPGGLAAYLSKG</sequence>
<dbReference type="Pfam" id="PF13193">
    <property type="entry name" value="AMP-binding_C"/>
    <property type="match status" value="1"/>
</dbReference>
<organism evidence="5 6">
    <name type="scientific">Candidatus Kaiserbacteria bacterium RIFCSPLOWO2_01_FULL_54_24</name>
    <dbReference type="NCBI Taxonomy" id="1798515"/>
    <lineage>
        <taxon>Bacteria</taxon>
        <taxon>Candidatus Kaiseribacteriota</taxon>
    </lineage>
</organism>
<dbReference type="GO" id="GO:0031956">
    <property type="term" value="F:medium-chain fatty acid-CoA ligase activity"/>
    <property type="evidence" value="ECO:0007669"/>
    <property type="project" value="TreeGrafter"/>
</dbReference>
<proteinExistence type="inferred from homology"/>
<dbReference type="STRING" id="1798515.A3B35_02160"/>
<dbReference type="InterPro" id="IPR042099">
    <property type="entry name" value="ANL_N_sf"/>
</dbReference>
<evidence type="ECO:0008006" key="7">
    <source>
        <dbReference type="Google" id="ProtNLM"/>
    </source>
</evidence>
<evidence type="ECO:0000259" key="3">
    <source>
        <dbReference type="Pfam" id="PF00501"/>
    </source>
</evidence>
<dbReference type="InterPro" id="IPR025110">
    <property type="entry name" value="AMP-bd_C"/>
</dbReference>
<name>A0A1F6EWG4_9BACT</name>
<dbReference type="PANTHER" id="PTHR43201:SF5">
    <property type="entry name" value="MEDIUM-CHAIN ACYL-COA LIGASE ACSF2, MITOCHONDRIAL"/>
    <property type="match status" value="1"/>
</dbReference>
<dbReference type="SUPFAM" id="SSF56801">
    <property type="entry name" value="Acetyl-CoA synthetase-like"/>
    <property type="match status" value="1"/>
</dbReference>
<dbReference type="Gene3D" id="3.40.50.12780">
    <property type="entry name" value="N-terminal domain of ligase-like"/>
    <property type="match status" value="1"/>
</dbReference>
<dbReference type="CDD" id="cd04433">
    <property type="entry name" value="AFD_class_I"/>
    <property type="match status" value="1"/>
</dbReference>
<dbReference type="Gene3D" id="3.40.630.30">
    <property type="match status" value="1"/>
</dbReference>
<dbReference type="InterPro" id="IPR000873">
    <property type="entry name" value="AMP-dep_synth/lig_dom"/>
</dbReference>
<keyword evidence="2" id="KW-0436">Ligase</keyword>